<reference evidence="1 2" key="1">
    <citation type="submission" date="2018-05" db="EMBL/GenBank/DDBJ databases">
        <title>Streptomyces venezuelae.</title>
        <authorList>
            <person name="Kim W."/>
            <person name="Lee N."/>
            <person name="Cho B.-K."/>
        </authorList>
    </citation>
    <scope>NUCLEOTIDE SEQUENCE [LARGE SCALE GENOMIC DNA]</scope>
    <source>
        <strain evidence="1 2">ATCC 21782</strain>
    </source>
</reference>
<accession>A0A5P2CUM3</accession>
<organism evidence="1 2">
    <name type="scientific">Streptomyces venezuelae</name>
    <dbReference type="NCBI Taxonomy" id="54571"/>
    <lineage>
        <taxon>Bacteria</taxon>
        <taxon>Bacillati</taxon>
        <taxon>Actinomycetota</taxon>
        <taxon>Actinomycetes</taxon>
        <taxon>Kitasatosporales</taxon>
        <taxon>Streptomycetaceae</taxon>
        <taxon>Streptomyces</taxon>
    </lineage>
</organism>
<name>A0A5P2CUM3_STRVZ</name>
<dbReference type="EMBL" id="CP029190">
    <property type="protein sequence ID" value="QES46632.1"/>
    <property type="molecule type" value="Genomic_DNA"/>
</dbReference>
<evidence type="ECO:0000313" key="1">
    <source>
        <dbReference type="EMBL" id="QES46632.1"/>
    </source>
</evidence>
<evidence type="ECO:0000313" key="2">
    <source>
        <dbReference type="Proteomes" id="UP000325211"/>
    </source>
</evidence>
<proteinExistence type="predicted"/>
<protein>
    <submittedName>
        <fullName evidence="1">Uncharacterized protein</fullName>
    </submittedName>
</protein>
<dbReference type="AlphaFoldDB" id="A0A5P2CUM3"/>
<gene>
    <name evidence="1" type="ORF">DEJ50_00970</name>
</gene>
<sequence>MCTIAPAGAAVQPAGTAETVVSCGNSGLQAGLATRVCAAITGTTVEFYGTVGLAGPPTPGSPAPSPRELMTTLTSEVVGSGAPETQNKRVIFTASTIEVHGLVSNVPCGSTVRGSFGVASFPWTPNPVTHQVTVAC</sequence>
<dbReference type="Proteomes" id="UP000325211">
    <property type="component" value="Chromosome"/>
</dbReference>